<sequence>MCFLVKVRGVNVPVTKMRICQIYYVPYYYRDCLYKVDLKQFGNIDTEEILRILTEGKEMWIYRTGIVIPKTFNQELMTPIAKMWMKF</sequence>
<dbReference type="Proteomes" id="UP000593575">
    <property type="component" value="Unassembled WGS sequence"/>
</dbReference>
<dbReference type="EMBL" id="JABFAE010000002">
    <property type="protein sequence ID" value="MBA0823474.1"/>
    <property type="molecule type" value="Genomic_DNA"/>
</dbReference>
<reference evidence="1 2" key="1">
    <citation type="journal article" date="2019" name="Genome Biol. Evol.">
        <title>Insights into the evolution of the New World diploid cottons (Gossypium, subgenus Houzingenia) based on genome sequencing.</title>
        <authorList>
            <person name="Grover C.E."/>
            <person name="Arick M.A. 2nd"/>
            <person name="Thrash A."/>
            <person name="Conover J.L."/>
            <person name="Sanders W.S."/>
            <person name="Peterson D.G."/>
            <person name="Frelichowski J.E."/>
            <person name="Scheffler J.A."/>
            <person name="Scheffler B.E."/>
            <person name="Wendel J.F."/>
        </authorList>
    </citation>
    <scope>NUCLEOTIDE SEQUENCE [LARGE SCALE GENOMIC DNA]</scope>
    <source>
        <strain evidence="1">6</strain>
        <tissue evidence="1">Leaf</tissue>
    </source>
</reference>
<evidence type="ECO:0000313" key="2">
    <source>
        <dbReference type="Proteomes" id="UP000593575"/>
    </source>
</evidence>
<proteinExistence type="predicted"/>
<gene>
    <name evidence="1" type="ORF">Goarm_020204</name>
</gene>
<evidence type="ECO:0000313" key="1">
    <source>
        <dbReference type="EMBL" id="MBA0823474.1"/>
    </source>
</evidence>
<comment type="caution">
    <text evidence="1">The sequence shown here is derived from an EMBL/GenBank/DDBJ whole genome shotgun (WGS) entry which is preliminary data.</text>
</comment>
<dbReference type="AlphaFoldDB" id="A0A7J9IPD4"/>
<protein>
    <submittedName>
        <fullName evidence="1">Uncharacterized protein</fullName>
    </submittedName>
</protein>
<name>A0A7J9IPD4_9ROSI</name>
<organism evidence="1 2">
    <name type="scientific">Gossypium armourianum</name>
    <dbReference type="NCBI Taxonomy" id="34283"/>
    <lineage>
        <taxon>Eukaryota</taxon>
        <taxon>Viridiplantae</taxon>
        <taxon>Streptophyta</taxon>
        <taxon>Embryophyta</taxon>
        <taxon>Tracheophyta</taxon>
        <taxon>Spermatophyta</taxon>
        <taxon>Magnoliopsida</taxon>
        <taxon>eudicotyledons</taxon>
        <taxon>Gunneridae</taxon>
        <taxon>Pentapetalae</taxon>
        <taxon>rosids</taxon>
        <taxon>malvids</taxon>
        <taxon>Malvales</taxon>
        <taxon>Malvaceae</taxon>
        <taxon>Malvoideae</taxon>
        <taxon>Gossypium</taxon>
    </lineage>
</organism>
<accession>A0A7J9IPD4</accession>
<keyword evidence="2" id="KW-1185">Reference proteome</keyword>
<feature type="non-terminal residue" evidence="1">
    <location>
        <position position="87"/>
    </location>
</feature>